<feature type="transmembrane region" description="Helical" evidence="6">
    <location>
        <begin position="47"/>
        <end position="69"/>
    </location>
</feature>
<dbReference type="EMBL" id="JAMKBJ010000005">
    <property type="protein sequence ID" value="MCZ8537045.1"/>
    <property type="molecule type" value="Genomic_DNA"/>
</dbReference>
<comment type="caution">
    <text evidence="7">The sequence shown here is derived from an EMBL/GenBank/DDBJ whole genome shotgun (WGS) entry which is preliminary data.</text>
</comment>
<keyword evidence="2" id="KW-1003">Cell membrane</keyword>
<proteinExistence type="predicted"/>
<organism evidence="7 8">
    <name type="scientific">Paenisporosarcina quisquiliarum</name>
    <dbReference type="NCBI Taxonomy" id="365346"/>
    <lineage>
        <taxon>Bacteria</taxon>
        <taxon>Bacillati</taxon>
        <taxon>Bacillota</taxon>
        <taxon>Bacilli</taxon>
        <taxon>Bacillales</taxon>
        <taxon>Caryophanaceae</taxon>
        <taxon>Paenisporosarcina</taxon>
    </lineage>
</organism>
<evidence type="ECO:0000256" key="6">
    <source>
        <dbReference type="SAM" id="Phobius"/>
    </source>
</evidence>
<keyword evidence="5 6" id="KW-0472">Membrane</keyword>
<sequence length="268" mass="30405">MYMVHPHHDGNELIGQILLTLPFVLALFLYVYAVILTQRRYQKQWPIYRIVFWFTGIICTAVSVIGPLAQLAVVDFRAHMVTHLLLGMLAPLLLVLATPMTLILRTLPVSKARMVTRILKSRPLRILSNPLVAALLNVGGLWLLYTTDLYMLMHQNLAVHILVHMHVFLIGYLFTISIIYIDLTPHRTSFIFRSVVLLMALAGHAILSKYIYANPPAGIIKSQAEIGGMLMYYGGDAIEILLIVILCYQWFKSTKPREGLLQKQIISQ</sequence>
<feature type="transmembrane region" description="Helical" evidence="6">
    <location>
        <begin position="81"/>
        <end position="104"/>
    </location>
</feature>
<feature type="transmembrane region" description="Helical" evidence="6">
    <location>
        <begin position="124"/>
        <end position="145"/>
    </location>
</feature>
<dbReference type="GO" id="GO:0005886">
    <property type="term" value="C:plasma membrane"/>
    <property type="evidence" value="ECO:0007669"/>
    <property type="project" value="UniProtKB-SubCell"/>
</dbReference>
<reference evidence="7" key="1">
    <citation type="submission" date="2022-05" db="EMBL/GenBank/DDBJ databases">
        <authorList>
            <person name="Colautti A."/>
            <person name="Iacumin L."/>
        </authorList>
    </citation>
    <scope>NUCLEOTIDE SEQUENCE</scope>
    <source>
        <strain evidence="7">SK 55</strain>
    </source>
</reference>
<dbReference type="RefSeq" id="WP_269926141.1">
    <property type="nucleotide sequence ID" value="NZ_JAMKBJ010000005.1"/>
</dbReference>
<dbReference type="InterPro" id="IPR019108">
    <property type="entry name" value="Caa3_assmbl_CtaG-rel"/>
</dbReference>
<keyword evidence="4 6" id="KW-1133">Transmembrane helix</keyword>
<evidence type="ECO:0000256" key="2">
    <source>
        <dbReference type="ARBA" id="ARBA00022475"/>
    </source>
</evidence>
<protein>
    <submittedName>
        <fullName evidence="7">Cytochrome c oxidase assembly protein</fullName>
    </submittedName>
</protein>
<feature type="transmembrane region" description="Helical" evidence="6">
    <location>
        <begin position="157"/>
        <end position="183"/>
    </location>
</feature>
<feature type="transmembrane region" description="Helical" evidence="6">
    <location>
        <begin position="190"/>
        <end position="212"/>
    </location>
</feature>
<gene>
    <name evidence="7" type="ORF">M9R32_07635</name>
</gene>
<accession>A0A9X3RCR5</accession>
<dbReference type="AlphaFoldDB" id="A0A9X3RCR5"/>
<evidence type="ECO:0000313" key="8">
    <source>
        <dbReference type="Proteomes" id="UP001152173"/>
    </source>
</evidence>
<evidence type="ECO:0000256" key="5">
    <source>
        <dbReference type="ARBA" id="ARBA00023136"/>
    </source>
</evidence>
<keyword evidence="8" id="KW-1185">Reference proteome</keyword>
<keyword evidence="3 6" id="KW-0812">Transmembrane</keyword>
<evidence type="ECO:0000256" key="3">
    <source>
        <dbReference type="ARBA" id="ARBA00022692"/>
    </source>
</evidence>
<dbReference type="Proteomes" id="UP001152173">
    <property type="component" value="Unassembled WGS sequence"/>
</dbReference>
<evidence type="ECO:0000256" key="4">
    <source>
        <dbReference type="ARBA" id="ARBA00022989"/>
    </source>
</evidence>
<name>A0A9X3RCR5_9BACL</name>
<evidence type="ECO:0000313" key="7">
    <source>
        <dbReference type="EMBL" id="MCZ8537045.1"/>
    </source>
</evidence>
<feature type="transmembrane region" description="Helical" evidence="6">
    <location>
        <begin position="232"/>
        <end position="251"/>
    </location>
</feature>
<dbReference type="Pfam" id="PF09678">
    <property type="entry name" value="Caa3_CtaG"/>
    <property type="match status" value="1"/>
</dbReference>
<feature type="transmembrane region" description="Helical" evidence="6">
    <location>
        <begin position="13"/>
        <end position="35"/>
    </location>
</feature>
<comment type="subcellular location">
    <subcellularLocation>
        <location evidence="1">Cell membrane</location>
        <topology evidence="1">Multi-pass membrane protein</topology>
    </subcellularLocation>
</comment>
<evidence type="ECO:0000256" key="1">
    <source>
        <dbReference type="ARBA" id="ARBA00004651"/>
    </source>
</evidence>